<dbReference type="Pfam" id="PF01880">
    <property type="entry name" value="Desulfoferrodox"/>
    <property type="match status" value="1"/>
</dbReference>
<dbReference type="KEGG" id="ifn:GM661_06760"/>
<keyword evidence="3" id="KW-1185">Reference proteome</keyword>
<evidence type="ECO:0000259" key="1">
    <source>
        <dbReference type="Pfam" id="PF01880"/>
    </source>
</evidence>
<dbReference type="SUPFAM" id="SSF49367">
    <property type="entry name" value="Superoxide reductase-like"/>
    <property type="match status" value="1"/>
</dbReference>
<gene>
    <name evidence="2" type="ORF">GM661_06760</name>
</gene>
<dbReference type="Proteomes" id="UP000665020">
    <property type="component" value="Chromosome"/>
</dbReference>
<dbReference type="AlphaFoldDB" id="A0A8A7KFP4"/>
<evidence type="ECO:0000313" key="3">
    <source>
        <dbReference type="Proteomes" id="UP000665020"/>
    </source>
</evidence>
<accession>A0A8A7KFP4</accession>
<proteinExistence type="predicted"/>
<dbReference type="InterPro" id="IPR036073">
    <property type="entry name" value="Desulfoferrodoxin_Fe-bd_dom_sf"/>
</dbReference>
<sequence>MGEEINHPMENAHFIQYVDLYANYYHLGRVNLTLECKAEVALLFSS</sequence>
<reference evidence="2" key="1">
    <citation type="submission" date="2019-12" db="EMBL/GenBank/DDBJ databases">
        <authorList>
            <person name="zhang j."/>
            <person name="sun C.M."/>
        </authorList>
    </citation>
    <scope>NUCLEOTIDE SEQUENCE</scope>
    <source>
        <strain evidence="2">NS-1</strain>
    </source>
</reference>
<dbReference type="EMBL" id="CP046640">
    <property type="protein sequence ID" value="QTL97707.1"/>
    <property type="molecule type" value="Genomic_DNA"/>
</dbReference>
<dbReference type="Gene3D" id="2.60.40.730">
    <property type="entry name" value="SOR catalytic domain"/>
    <property type="match status" value="1"/>
</dbReference>
<name>A0A8A7KFP4_9FIRM</name>
<organism evidence="2 3">
    <name type="scientific">Iocasia fonsfrigidae</name>
    <dbReference type="NCBI Taxonomy" id="2682810"/>
    <lineage>
        <taxon>Bacteria</taxon>
        <taxon>Bacillati</taxon>
        <taxon>Bacillota</taxon>
        <taxon>Clostridia</taxon>
        <taxon>Halanaerobiales</taxon>
        <taxon>Halanaerobiaceae</taxon>
        <taxon>Iocasia</taxon>
    </lineage>
</organism>
<protein>
    <recommendedName>
        <fullName evidence="1">Desulfoferrodoxin ferrous iron-binding domain-containing protein</fullName>
    </recommendedName>
</protein>
<feature type="domain" description="Desulfoferrodoxin ferrous iron-binding" evidence="1">
    <location>
        <begin position="1"/>
        <end position="41"/>
    </location>
</feature>
<dbReference type="GO" id="GO:0005506">
    <property type="term" value="F:iron ion binding"/>
    <property type="evidence" value="ECO:0007669"/>
    <property type="project" value="InterPro"/>
</dbReference>
<evidence type="ECO:0000313" key="2">
    <source>
        <dbReference type="EMBL" id="QTL97707.1"/>
    </source>
</evidence>
<dbReference type="GO" id="GO:0016491">
    <property type="term" value="F:oxidoreductase activity"/>
    <property type="evidence" value="ECO:0007669"/>
    <property type="project" value="InterPro"/>
</dbReference>
<dbReference type="RefSeq" id="WP_269059911.1">
    <property type="nucleotide sequence ID" value="NZ_CP046640.1"/>
</dbReference>
<dbReference type="InterPro" id="IPR002742">
    <property type="entry name" value="Desulfoferrodoxin_Fe-bd_dom"/>
</dbReference>